<dbReference type="SUPFAM" id="SSF54534">
    <property type="entry name" value="FKBP-like"/>
    <property type="match status" value="1"/>
</dbReference>
<dbReference type="PANTHER" id="PTHR10516">
    <property type="entry name" value="PEPTIDYL-PROLYL CIS-TRANS ISOMERASE"/>
    <property type="match status" value="1"/>
</dbReference>
<evidence type="ECO:0000256" key="1">
    <source>
        <dbReference type="ARBA" id="ARBA00000971"/>
    </source>
</evidence>
<name>A0A1X0IXG5_MYCRH</name>
<comment type="similarity">
    <text evidence="5">Belongs to the FKBP-type PPIase family.</text>
</comment>
<dbReference type="PROSITE" id="PS51257">
    <property type="entry name" value="PROKAR_LIPOPROTEIN"/>
    <property type="match status" value="1"/>
</dbReference>
<keyword evidence="9" id="KW-1185">Reference proteome</keyword>
<dbReference type="GO" id="GO:0003755">
    <property type="term" value="F:peptidyl-prolyl cis-trans isomerase activity"/>
    <property type="evidence" value="ECO:0007669"/>
    <property type="project" value="UniProtKB-UniRule"/>
</dbReference>
<evidence type="ECO:0000256" key="2">
    <source>
        <dbReference type="ARBA" id="ARBA00023110"/>
    </source>
</evidence>
<comment type="caution">
    <text evidence="8">The sequence shown here is derived from an EMBL/GenBank/DDBJ whole genome shotgun (WGS) entry which is preliminary data.</text>
</comment>
<evidence type="ECO:0000256" key="6">
    <source>
        <dbReference type="SAM" id="SignalP"/>
    </source>
</evidence>
<protein>
    <recommendedName>
        <fullName evidence="5">Peptidyl-prolyl cis-trans isomerase</fullName>
        <ecNumber evidence="5">5.2.1.8</ecNumber>
    </recommendedName>
</protein>
<feature type="signal peptide" evidence="6">
    <location>
        <begin position="1"/>
        <end position="20"/>
    </location>
</feature>
<keyword evidence="2 4" id="KW-0697">Rotamase</keyword>
<reference evidence="8 9" key="1">
    <citation type="submission" date="2016-12" db="EMBL/GenBank/DDBJ databases">
        <title>The new phylogeny of genus Mycobacterium.</title>
        <authorList>
            <person name="Tortoli E."/>
            <person name="Trovato A."/>
            <person name="Cirillo D.M."/>
        </authorList>
    </citation>
    <scope>NUCLEOTIDE SEQUENCE [LARGE SCALE GENOMIC DNA]</scope>
    <source>
        <strain evidence="8 9">DSM 44223</strain>
    </source>
</reference>
<dbReference type="EC" id="5.2.1.8" evidence="5"/>
<evidence type="ECO:0000256" key="3">
    <source>
        <dbReference type="ARBA" id="ARBA00023235"/>
    </source>
</evidence>
<dbReference type="InterPro" id="IPR046357">
    <property type="entry name" value="PPIase_dom_sf"/>
</dbReference>
<gene>
    <name evidence="8" type="ORF">BST42_13800</name>
</gene>
<evidence type="ECO:0000256" key="4">
    <source>
        <dbReference type="PROSITE-ProRule" id="PRU00277"/>
    </source>
</evidence>
<dbReference type="Gene3D" id="3.10.50.40">
    <property type="match status" value="1"/>
</dbReference>
<evidence type="ECO:0000259" key="7">
    <source>
        <dbReference type="PROSITE" id="PS50059"/>
    </source>
</evidence>
<comment type="catalytic activity">
    <reaction evidence="1 4 5">
        <text>[protein]-peptidylproline (omega=180) = [protein]-peptidylproline (omega=0)</text>
        <dbReference type="Rhea" id="RHEA:16237"/>
        <dbReference type="Rhea" id="RHEA-COMP:10747"/>
        <dbReference type="Rhea" id="RHEA-COMP:10748"/>
        <dbReference type="ChEBI" id="CHEBI:83833"/>
        <dbReference type="ChEBI" id="CHEBI:83834"/>
        <dbReference type="EC" id="5.2.1.8"/>
    </reaction>
</comment>
<evidence type="ECO:0000313" key="8">
    <source>
        <dbReference type="EMBL" id="ORB53082.1"/>
    </source>
</evidence>
<organism evidence="8 9">
    <name type="scientific">Mycolicibacterium rhodesiae</name>
    <name type="common">Mycobacterium rhodesiae</name>
    <dbReference type="NCBI Taxonomy" id="36814"/>
    <lineage>
        <taxon>Bacteria</taxon>
        <taxon>Bacillati</taxon>
        <taxon>Actinomycetota</taxon>
        <taxon>Actinomycetes</taxon>
        <taxon>Mycobacteriales</taxon>
        <taxon>Mycobacteriaceae</taxon>
        <taxon>Mycolicibacterium</taxon>
    </lineage>
</organism>
<dbReference type="Proteomes" id="UP000192534">
    <property type="component" value="Unassembled WGS sequence"/>
</dbReference>
<proteinExistence type="inferred from homology"/>
<dbReference type="EMBL" id="MVIH01000005">
    <property type="protein sequence ID" value="ORB53082.1"/>
    <property type="molecule type" value="Genomic_DNA"/>
</dbReference>
<evidence type="ECO:0000313" key="9">
    <source>
        <dbReference type="Proteomes" id="UP000192534"/>
    </source>
</evidence>
<dbReference type="InterPro" id="IPR050689">
    <property type="entry name" value="FKBP-type_PPIase"/>
</dbReference>
<evidence type="ECO:0000256" key="5">
    <source>
        <dbReference type="RuleBase" id="RU003915"/>
    </source>
</evidence>
<sequence length="206" mass="20178">MNFSRLPSVVAFGACTAAFAVTLAACGSDTTPSASKSSTVPAVSATVTQAAGPDATCPTAAPASPGTPEWTLPGVTGSVAVTGSTDTAAPVVAVTAPFSVNATEVHTLQAGTGPVVAPTATVSVCYEGVNGRDGSVFDSSYQRGEPAEFSLDGVVPGFQKAIAGQKVGSTVAVAMVSADGYPQGQPRAGILPGDTLVFAIKILSAS</sequence>
<accession>A0A1X0IXG5</accession>
<feature type="chain" id="PRO_5012891072" description="Peptidyl-prolyl cis-trans isomerase" evidence="6">
    <location>
        <begin position="21"/>
        <end position="206"/>
    </location>
</feature>
<dbReference type="PROSITE" id="PS50059">
    <property type="entry name" value="FKBP_PPIASE"/>
    <property type="match status" value="1"/>
</dbReference>
<dbReference type="Pfam" id="PF00254">
    <property type="entry name" value="FKBP_C"/>
    <property type="match status" value="1"/>
</dbReference>
<dbReference type="PANTHER" id="PTHR10516:SF443">
    <property type="entry name" value="FK506-BINDING PROTEIN 59-RELATED"/>
    <property type="match status" value="1"/>
</dbReference>
<keyword evidence="3 4" id="KW-0413">Isomerase</keyword>
<keyword evidence="6" id="KW-0732">Signal</keyword>
<dbReference type="InterPro" id="IPR001179">
    <property type="entry name" value="PPIase_FKBP_dom"/>
</dbReference>
<feature type="domain" description="PPIase FKBP-type" evidence="7">
    <location>
        <begin position="119"/>
        <end position="206"/>
    </location>
</feature>
<dbReference type="AlphaFoldDB" id="A0A1X0IXG5"/>